<dbReference type="Pfam" id="PF00990">
    <property type="entry name" value="GGDEF"/>
    <property type="match status" value="1"/>
</dbReference>
<dbReference type="SMART" id="SM00267">
    <property type="entry name" value="GGDEF"/>
    <property type="match status" value="1"/>
</dbReference>
<dbReference type="InterPro" id="IPR029787">
    <property type="entry name" value="Nucleotide_cyclase"/>
</dbReference>
<gene>
    <name evidence="5" type="ORF">GCM10011517_29150</name>
</gene>
<dbReference type="InterPro" id="IPR011645">
    <property type="entry name" value="HNOB_dom_associated"/>
</dbReference>
<dbReference type="PANTHER" id="PTHR46663:SF2">
    <property type="entry name" value="GGDEF DOMAIN-CONTAINING PROTEIN"/>
    <property type="match status" value="1"/>
</dbReference>
<dbReference type="Pfam" id="PF07701">
    <property type="entry name" value="HNOBA"/>
    <property type="match status" value="1"/>
</dbReference>
<evidence type="ECO:0000259" key="4">
    <source>
        <dbReference type="PROSITE" id="PS50887"/>
    </source>
</evidence>
<evidence type="ECO:0000256" key="3">
    <source>
        <dbReference type="ARBA" id="ARBA00023293"/>
    </source>
</evidence>
<comment type="caution">
    <text evidence="5">The sequence shown here is derived from an EMBL/GenBank/DDBJ whole genome shotgun (WGS) entry which is preliminary data.</text>
</comment>
<name>A0A917AKV4_9RHOB</name>
<dbReference type="CDD" id="cd01949">
    <property type="entry name" value="GGDEF"/>
    <property type="match status" value="1"/>
</dbReference>
<dbReference type="FunFam" id="3.30.70.270:FF:000001">
    <property type="entry name" value="Diguanylate cyclase domain protein"/>
    <property type="match status" value="1"/>
</dbReference>
<dbReference type="InterPro" id="IPR043128">
    <property type="entry name" value="Rev_trsase/Diguanyl_cyclase"/>
</dbReference>
<dbReference type="EMBL" id="BMKN01000003">
    <property type="protein sequence ID" value="GGE59723.1"/>
    <property type="molecule type" value="Genomic_DNA"/>
</dbReference>
<dbReference type="OrthoDB" id="9812260at2"/>
<reference evidence="5" key="2">
    <citation type="submission" date="2020-09" db="EMBL/GenBank/DDBJ databases">
        <authorList>
            <person name="Sun Q."/>
            <person name="Zhou Y."/>
        </authorList>
    </citation>
    <scope>NUCLEOTIDE SEQUENCE</scope>
    <source>
        <strain evidence="5">CGMCC 1.16012</strain>
    </source>
</reference>
<dbReference type="NCBIfam" id="TIGR00254">
    <property type="entry name" value="GGDEF"/>
    <property type="match status" value="1"/>
</dbReference>
<dbReference type="Gene3D" id="3.30.450.260">
    <property type="entry name" value="Haem NO binding associated domain"/>
    <property type="match status" value="1"/>
</dbReference>
<dbReference type="SUPFAM" id="SSF55073">
    <property type="entry name" value="Nucleotide cyclase"/>
    <property type="match status" value="1"/>
</dbReference>
<evidence type="ECO:0000256" key="1">
    <source>
        <dbReference type="ARBA" id="ARBA00012202"/>
    </source>
</evidence>
<dbReference type="RefSeq" id="WP_095595576.1">
    <property type="nucleotide sequence ID" value="NZ_BMKN01000003.1"/>
</dbReference>
<proteinExistence type="predicted"/>
<keyword evidence="2" id="KW-0547">Nucleotide-binding</keyword>
<evidence type="ECO:0000256" key="2">
    <source>
        <dbReference type="ARBA" id="ARBA00022741"/>
    </source>
</evidence>
<accession>A0A917AKV4</accession>
<dbReference type="GO" id="GO:0004383">
    <property type="term" value="F:guanylate cyclase activity"/>
    <property type="evidence" value="ECO:0007669"/>
    <property type="project" value="UniProtKB-EC"/>
</dbReference>
<evidence type="ECO:0000313" key="5">
    <source>
        <dbReference type="EMBL" id="GGE59723.1"/>
    </source>
</evidence>
<dbReference type="InterPro" id="IPR042463">
    <property type="entry name" value="HNOB_dom_associated_sf"/>
</dbReference>
<dbReference type="EC" id="4.6.1.2" evidence="1"/>
<keyword evidence="3" id="KW-0141">cGMP biosynthesis</keyword>
<keyword evidence="6" id="KW-1185">Reference proteome</keyword>
<sequence length="326" mass="36131">MTSSIRLPEETIIQLIPMHICVHTDGRIRSVGPTLQKLRPGTKLVGRLLTDIFEIRRPRTFDSLEQLLSEDGQKLSLYFKDEPRTQLKGVALPIEDPKGSLIALSFGISVVEAVEDFNLTIGDFSATDLAVEMLYLVEAKSAVMDELRRLNLRLQGAKLAAEEQAFTDSLTGLKNRRAMNVVLSQLIEARSPFSILHLDLDFFKAVNDTFGHAAGDHVLQHVAKVLLEETRKDDVIVRCGGDEFVMILNGLTQPERLRDLSHRIIDRLNKPAIYEGNECRISGSIGVATSTSYAQPDSDVMLRDADNALYQSKSDGRARATFAVAG</sequence>
<dbReference type="Proteomes" id="UP000606730">
    <property type="component" value="Unassembled WGS sequence"/>
</dbReference>
<feature type="domain" description="GGDEF" evidence="4">
    <location>
        <begin position="191"/>
        <end position="325"/>
    </location>
</feature>
<dbReference type="Gene3D" id="3.30.70.270">
    <property type="match status" value="1"/>
</dbReference>
<dbReference type="PANTHER" id="PTHR46663">
    <property type="entry name" value="DIGUANYLATE CYCLASE DGCT-RELATED"/>
    <property type="match status" value="1"/>
</dbReference>
<dbReference type="InterPro" id="IPR052163">
    <property type="entry name" value="DGC-Regulatory_Protein"/>
</dbReference>
<dbReference type="GO" id="GO:0000166">
    <property type="term" value="F:nucleotide binding"/>
    <property type="evidence" value="ECO:0007669"/>
    <property type="project" value="UniProtKB-KW"/>
</dbReference>
<protein>
    <recommendedName>
        <fullName evidence="1">guanylate cyclase</fullName>
        <ecNumber evidence="1">4.6.1.2</ecNumber>
    </recommendedName>
</protein>
<evidence type="ECO:0000313" key="6">
    <source>
        <dbReference type="Proteomes" id="UP000606730"/>
    </source>
</evidence>
<organism evidence="5 6">
    <name type="scientific">Actibacterium pelagium</name>
    <dbReference type="NCBI Taxonomy" id="2029103"/>
    <lineage>
        <taxon>Bacteria</taxon>
        <taxon>Pseudomonadati</taxon>
        <taxon>Pseudomonadota</taxon>
        <taxon>Alphaproteobacteria</taxon>
        <taxon>Rhodobacterales</taxon>
        <taxon>Roseobacteraceae</taxon>
        <taxon>Actibacterium</taxon>
    </lineage>
</organism>
<dbReference type="AlphaFoldDB" id="A0A917AKV4"/>
<dbReference type="InterPro" id="IPR000160">
    <property type="entry name" value="GGDEF_dom"/>
</dbReference>
<dbReference type="PROSITE" id="PS50887">
    <property type="entry name" value="GGDEF"/>
    <property type="match status" value="1"/>
</dbReference>
<reference evidence="5" key="1">
    <citation type="journal article" date="2014" name="Int. J. Syst. Evol. Microbiol.">
        <title>Complete genome sequence of Corynebacterium casei LMG S-19264T (=DSM 44701T), isolated from a smear-ripened cheese.</title>
        <authorList>
            <consortium name="US DOE Joint Genome Institute (JGI-PGF)"/>
            <person name="Walter F."/>
            <person name="Albersmeier A."/>
            <person name="Kalinowski J."/>
            <person name="Ruckert C."/>
        </authorList>
    </citation>
    <scope>NUCLEOTIDE SEQUENCE</scope>
    <source>
        <strain evidence="5">CGMCC 1.16012</strain>
    </source>
</reference>